<keyword evidence="5" id="KW-0764">Sulfate transport</keyword>
<dbReference type="InterPro" id="IPR050093">
    <property type="entry name" value="ABC_SmlMolc_Importer"/>
</dbReference>
<dbReference type="GO" id="GO:0043190">
    <property type="term" value="C:ATP-binding cassette (ABC) transporter complex"/>
    <property type="evidence" value="ECO:0007669"/>
    <property type="project" value="InterPro"/>
</dbReference>
<dbReference type="PANTHER" id="PTHR42781">
    <property type="entry name" value="SPERMIDINE/PUTRESCINE IMPORT ATP-BINDING PROTEIN POTA"/>
    <property type="match status" value="1"/>
</dbReference>
<evidence type="ECO:0000256" key="5">
    <source>
        <dbReference type="ARBA" id="ARBA00023032"/>
    </source>
</evidence>
<keyword evidence="2" id="KW-0547">Nucleotide-binding</keyword>
<protein>
    <submittedName>
        <fullName evidence="7">Sulfate ABC transporter ATP-binding subunit CysA</fullName>
    </submittedName>
</protein>
<dbReference type="InterPro" id="IPR008995">
    <property type="entry name" value="Mo/tungstate-bd_C_term_dom"/>
</dbReference>
<evidence type="ECO:0000313" key="7">
    <source>
        <dbReference type="EMBL" id="QQX23417.1"/>
    </source>
</evidence>
<dbReference type="EMBL" id="MT497912">
    <property type="protein sequence ID" value="QQX23417.1"/>
    <property type="molecule type" value="mRNA"/>
</dbReference>
<dbReference type="InterPro" id="IPR027417">
    <property type="entry name" value="P-loop_NTPase"/>
</dbReference>
<dbReference type="GO" id="GO:0005524">
    <property type="term" value="F:ATP binding"/>
    <property type="evidence" value="ECO:0007669"/>
    <property type="project" value="UniProtKB-KW"/>
</dbReference>
<evidence type="ECO:0000256" key="4">
    <source>
        <dbReference type="ARBA" id="ARBA00022967"/>
    </source>
</evidence>
<dbReference type="AlphaFoldDB" id="A0A7U0LZ33"/>
<dbReference type="PROSITE" id="PS00211">
    <property type="entry name" value="ABC_TRANSPORTER_1"/>
    <property type="match status" value="1"/>
</dbReference>
<evidence type="ECO:0000256" key="2">
    <source>
        <dbReference type="ARBA" id="ARBA00022741"/>
    </source>
</evidence>
<keyword evidence="4" id="KW-1278">Translocase</keyword>
<dbReference type="SUPFAM" id="SSF52540">
    <property type="entry name" value="P-loop containing nucleoside triphosphate hydrolases"/>
    <property type="match status" value="1"/>
</dbReference>
<sequence>MIMELKTSKLKNILYGICVWLVYFQRISAFSPKVYTQLSQKTSNLVTHATPDTAKEENPFRKKISADIRIKGVSKHYPEPRQPGKVFVAVDNVSLDIESGGLVALVGASGSGKSTLLRMIAGLESLSSGQIIIDGQDASNVPPQARNIGMVFQSYALFPHMTVAENIAFGLKIKRYSRKVVRERVAELLDVVQLTDFAQRMPHQLSGGQRQRVGLARALAPAPRVLLLDEPFGALDAKVRRSLRGWLRKLHADVGVTTVFVTHDQQEALEIAKTVVVMNQGRIEQIGTPMEIYDAPRNPFVMQFMGDVSTIEKSEYLTKVLTDVETEGIEIGDGKSGAAGAQLSAQDVAVAEAKLQMEGEVGAIGQLLVRPHDIIVHKRRIDNITLPGTVSNVLFLGFEIQMGVFLTDGQEIIARVPKDRYKALGMPTRGEEVFIEIKSRGINVDTIEYMI</sequence>
<name>A0A7U0LZ33_OLILU</name>
<dbReference type="Gene3D" id="3.40.50.300">
    <property type="entry name" value="P-loop containing nucleotide triphosphate hydrolases"/>
    <property type="match status" value="1"/>
</dbReference>
<organism evidence="7">
    <name type="scientific">Olisthodiscus luteus</name>
    <name type="common">Marine phytoflagellate</name>
    <dbReference type="NCBI Taxonomy" id="83000"/>
    <lineage>
        <taxon>Eukaryota</taxon>
        <taxon>Sar</taxon>
        <taxon>Stramenopiles</taxon>
        <taxon>Ochrophyta</taxon>
        <taxon>Olisthodiscophyceae</taxon>
        <taxon>Olisthodiscaceae</taxon>
        <taxon>Olisthodiscus</taxon>
    </lineage>
</organism>
<evidence type="ECO:0000256" key="3">
    <source>
        <dbReference type="ARBA" id="ARBA00022840"/>
    </source>
</evidence>
<dbReference type="InterPro" id="IPR003593">
    <property type="entry name" value="AAA+_ATPase"/>
</dbReference>
<reference evidence="7" key="1">
    <citation type="journal article" date="2021" name="J. Phycol.">
        <title>Olisthodiscus represents a new class of Ochrophyta.</title>
        <authorList>
            <person name="Barcyte D."/>
            <person name="Eikrem W."/>
            <person name="Engesmo A."/>
            <person name="Seoane S."/>
            <person name="Wohlmann J."/>
            <person name="Horak A."/>
            <person name="Yurchenko T."/>
            <person name="Elias M."/>
        </authorList>
    </citation>
    <scope>NUCLEOTIDE SEQUENCE</scope>
    <source>
        <strain evidence="7">K-0444</strain>
    </source>
</reference>
<dbReference type="GO" id="GO:0015419">
    <property type="term" value="F:ABC-type sulfate transporter activity"/>
    <property type="evidence" value="ECO:0007669"/>
    <property type="project" value="InterPro"/>
</dbReference>
<feature type="domain" description="ABC transporter" evidence="6">
    <location>
        <begin position="68"/>
        <end position="305"/>
    </location>
</feature>
<dbReference type="InterPro" id="IPR005666">
    <property type="entry name" value="Sulph_transpt1"/>
</dbReference>
<dbReference type="PROSITE" id="PS50893">
    <property type="entry name" value="ABC_TRANSPORTER_2"/>
    <property type="match status" value="1"/>
</dbReference>
<dbReference type="GO" id="GO:0016887">
    <property type="term" value="F:ATP hydrolysis activity"/>
    <property type="evidence" value="ECO:0007669"/>
    <property type="project" value="InterPro"/>
</dbReference>
<dbReference type="FunFam" id="3.40.50.300:FF:000425">
    <property type="entry name" value="Probable ABC transporter, ATP-binding subunit"/>
    <property type="match status" value="1"/>
</dbReference>
<dbReference type="InterPro" id="IPR017871">
    <property type="entry name" value="ABC_transporter-like_CS"/>
</dbReference>
<dbReference type="InterPro" id="IPR013611">
    <property type="entry name" value="Transp-assoc_OB_typ2"/>
</dbReference>
<evidence type="ECO:0000256" key="1">
    <source>
        <dbReference type="ARBA" id="ARBA00022448"/>
    </source>
</evidence>
<dbReference type="SMART" id="SM00382">
    <property type="entry name" value="AAA"/>
    <property type="match status" value="1"/>
</dbReference>
<dbReference type="NCBIfam" id="TIGR00968">
    <property type="entry name" value="3a0106s01"/>
    <property type="match status" value="1"/>
</dbReference>
<evidence type="ECO:0000259" key="6">
    <source>
        <dbReference type="PROSITE" id="PS50893"/>
    </source>
</evidence>
<keyword evidence="3 7" id="KW-0067">ATP-binding</keyword>
<dbReference type="Pfam" id="PF08402">
    <property type="entry name" value="TOBE_2"/>
    <property type="match status" value="1"/>
</dbReference>
<proteinExistence type="evidence at transcript level"/>
<keyword evidence="1" id="KW-0813">Transport</keyword>
<dbReference type="SUPFAM" id="SSF50331">
    <property type="entry name" value="MOP-like"/>
    <property type="match status" value="1"/>
</dbReference>
<dbReference type="InterPro" id="IPR003439">
    <property type="entry name" value="ABC_transporter-like_ATP-bd"/>
</dbReference>
<accession>A0A7U0LZ33</accession>
<dbReference type="PANTHER" id="PTHR42781:SF4">
    <property type="entry name" value="SPERMIDINE_PUTRESCINE IMPORT ATP-BINDING PROTEIN POTA"/>
    <property type="match status" value="1"/>
</dbReference>
<dbReference type="Pfam" id="PF00005">
    <property type="entry name" value="ABC_tran"/>
    <property type="match status" value="1"/>
</dbReference>